<sequence>MPPPSSNSAKPVYLDANATEPLRPSARAALLKGLEVEGNPASVHAPGRQARALLEEARTRLAQAFGREADSVVFTSGGTEADSLAVHALGAVHGRRVILGATEHAALHGAARAEKVPTEILPVDGAGRPDSARLREMLSGGPPALVCVMAANNETGVVSPLAEIAAICREAGAQLHVDAVQAAGRLPWGSRDWNEEVLREASLAVSGHKMGGIMGAGALILPHDRPLMPLLPGGGQERGRRGGTPALPALLAMVAALAESRAQDWQEIAGMRDELQARAVAAGALVAGVSAEEGAGEATTERLPNTLSLILPGVSGQTQLMLLDLAGFAVSAGSACSSGKVTSSPVLEAMGYGAQAGQAIRVSLPWNVQPGEVQAFGQAYVEMAQRLGARQPAPAAGVGWGTGA</sequence>
<dbReference type="GO" id="GO:0046872">
    <property type="term" value="F:metal ion binding"/>
    <property type="evidence" value="ECO:0007669"/>
    <property type="project" value="UniProtKB-KW"/>
</dbReference>
<evidence type="ECO:0000259" key="11">
    <source>
        <dbReference type="Pfam" id="PF00266"/>
    </source>
</evidence>
<dbReference type="InterPro" id="IPR015424">
    <property type="entry name" value="PyrdxlP-dep_Trfase"/>
</dbReference>
<evidence type="ECO:0000256" key="3">
    <source>
        <dbReference type="ARBA" id="ARBA00006490"/>
    </source>
</evidence>
<comment type="cofactor">
    <cofactor evidence="1">
        <name>pyridoxal 5'-phosphate</name>
        <dbReference type="ChEBI" id="CHEBI:597326"/>
    </cofactor>
</comment>
<keyword evidence="8" id="KW-0408">Iron</keyword>
<reference evidence="12 13" key="1">
    <citation type="submission" date="2019-03" db="EMBL/GenBank/DDBJ databases">
        <title>The complete genome sequence of Neokomagataea sp. Jb2 NBRC113641.</title>
        <authorList>
            <person name="Chua K.-O."/>
            <person name="Chan K.-G."/>
            <person name="See-Too W.-S."/>
        </authorList>
    </citation>
    <scope>NUCLEOTIDE SEQUENCE [LARGE SCALE GENOMIC DNA]</scope>
    <source>
        <strain evidence="12 13">Jb2</strain>
    </source>
</reference>
<organism evidence="12 13">
    <name type="scientific">Oecophyllibacter saccharovorans</name>
    <dbReference type="NCBI Taxonomy" id="2558360"/>
    <lineage>
        <taxon>Bacteria</taxon>
        <taxon>Pseudomonadati</taxon>
        <taxon>Pseudomonadota</taxon>
        <taxon>Alphaproteobacteria</taxon>
        <taxon>Acetobacterales</taxon>
        <taxon>Acetobacteraceae</taxon>
        <taxon>Oecophyllibacter</taxon>
    </lineage>
</organism>
<dbReference type="Proteomes" id="UP000315037">
    <property type="component" value="Unassembled WGS sequence"/>
</dbReference>
<evidence type="ECO:0000256" key="7">
    <source>
        <dbReference type="ARBA" id="ARBA00022898"/>
    </source>
</evidence>
<comment type="caution">
    <text evidence="12">The sequence shown here is derived from an EMBL/GenBank/DDBJ whole genome shotgun (WGS) entry which is preliminary data.</text>
</comment>
<dbReference type="SUPFAM" id="SSF53383">
    <property type="entry name" value="PLP-dependent transferases"/>
    <property type="match status" value="1"/>
</dbReference>
<accession>A0A506UL80</accession>
<evidence type="ECO:0000313" key="12">
    <source>
        <dbReference type="EMBL" id="TPW34080.1"/>
    </source>
</evidence>
<dbReference type="InterPro" id="IPR016454">
    <property type="entry name" value="Cysteine_dSase"/>
</dbReference>
<dbReference type="InterPro" id="IPR015421">
    <property type="entry name" value="PyrdxlP-dep_Trfase_major"/>
</dbReference>
<evidence type="ECO:0000256" key="9">
    <source>
        <dbReference type="ARBA" id="ARBA00023014"/>
    </source>
</evidence>
<evidence type="ECO:0000256" key="10">
    <source>
        <dbReference type="ARBA" id="ARBA00050776"/>
    </source>
</evidence>
<proteinExistence type="inferred from homology"/>
<dbReference type="GO" id="GO:0031071">
    <property type="term" value="F:cysteine desulfurase activity"/>
    <property type="evidence" value="ECO:0007669"/>
    <property type="project" value="UniProtKB-EC"/>
</dbReference>
<keyword evidence="7" id="KW-0663">Pyridoxal phosphate</keyword>
<keyword evidence="12" id="KW-0032">Aminotransferase</keyword>
<dbReference type="Gene3D" id="3.90.1150.10">
    <property type="entry name" value="Aspartate Aminotransferase, domain 1"/>
    <property type="match status" value="1"/>
</dbReference>
<evidence type="ECO:0000256" key="6">
    <source>
        <dbReference type="ARBA" id="ARBA00022723"/>
    </source>
</evidence>
<dbReference type="Gene3D" id="3.40.640.10">
    <property type="entry name" value="Type I PLP-dependent aspartate aminotransferase-like (Major domain)"/>
    <property type="match status" value="1"/>
</dbReference>
<protein>
    <recommendedName>
        <fullName evidence="4">Cysteine desulfurase</fullName>
    </recommendedName>
</protein>
<dbReference type="InterPro" id="IPR000192">
    <property type="entry name" value="Aminotrans_V_dom"/>
</dbReference>
<dbReference type="InterPro" id="IPR015422">
    <property type="entry name" value="PyrdxlP-dep_Trfase_small"/>
</dbReference>
<comment type="catalytic activity">
    <reaction evidence="10">
        <text>(sulfur carrier)-H + L-cysteine = (sulfur carrier)-SH + L-alanine</text>
        <dbReference type="Rhea" id="RHEA:43892"/>
        <dbReference type="Rhea" id="RHEA-COMP:14737"/>
        <dbReference type="Rhea" id="RHEA-COMP:14739"/>
        <dbReference type="ChEBI" id="CHEBI:29917"/>
        <dbReference type="ChEBI" id="CHEBI:35235"/>
        <dbReference type="ChEBI" id="CHEBI:57972"/>
        <dbReference type="ChEBI" id="CHEBI:64428"/>
        <dbReference type="EC" id="2.8.1.7"/>
    </reaction>
</comment>
<dbReference type="Gene3D" id="1.10.260.50">
    <property type="match status" value="1"/>
</dbReference>
<keyword evidence="13" id="KW-1185">Reference proteome</keyword>
<keyword evidence="9" id="KW-0411">Iron-sulfur</keyword>
<evidence type="ECO:0000256" key="4">
    <source>
        <dbReference type="ARBA" id="ARBA00013558"/>
    </source>
</evidence>
<evidence type="ECO:0000256" key="8">
    <source>
        <dbReference type="ARBA" id="ARBA00023004"/>
    </source>
</evidence>
<dbReference type="GO" id="GO:0051536">
    <property type="term" value="F:iron-sulfur cluster binding"/>
    <property type="evidence" value="ECO:0007669"/>
    <property type="project" value="UniProtKB-KW"/>
</dbReference>
<dbReference type="PANTHER" id="PTHR11601:SF34">
    <property type="entry name" value="CYSTEINE DESULFURASE"/>
    <property type="match status" value="1"/>
</dbReference>
<feature type="domain" description="Aminotransferase class V" evidence="11">
    <location>
        <begin position="12"/>
        <end position="376"/>
    </location>
</feature>
<dbReference type="PIRSF" id="PIRSF005572">
    <property type="entry name" value="NifS"/>
    <property type="match status" value="1"/>
</dbReference>
<comment type="function">
    <text evidence="2">Catalyzes the removal of elemental sulfur atoms from cysteine to produce alanine. Seems to participate in the biosynthesis of the nitrogenase metalloclusters by providing the inorganic sulfur required for the Fe-S core formation.</text>
</comment>
<comment type="similarity">
    <text evidence="3">Belongs to the class-V pyridoxal-phosphate-dependent aminotransferase family. NifS/IscS subfamily.</text>
</comment>
<dbReference type="PANTHER" id="PTHR11601">
    <property type="entry name" value="CYSTEINE DESULFURYLASE FAMILY MEMBER"/>
    <property type="match status" value="1"/>
</dbReference>
<evidence type="ECO:0000313" key="13">
    <source>
        <dbReference type="Proteomes" id="UP000315037"/>
    </source>
</evidence>
<dbReference type="AlphaFoldDB" id="A0A506UL80"/>
<dbReference type="GO" id="GO:0008483">
    <property type="term" value="F:transaminase activity"/>
    <property type="evidence" value="ECO:0007669"/>
    <property type="project" value="UniProtKB-KW"/>
</dbReference>
<keyword evidence="5 12" id="KW-0808">Transferase</keyword>
<keyword evidence="6" id="KW-0479">Metal-binding</keyword>
<gene>
    <name evidence="12" type="ORF">E3202_05930</name>
</gene>
<evidence type="ECO:0000256" key="1">
    <source>
        <dbReference type="ARBA" id="ARBA00001933"/>
    </source>
</evidence>
<name>A0A506UL80_9PROT</name>
<dbReference type="RefSeq" id="WP_165600753.1">
    <property type="nucleotide sequence ID" value="NZ_SORZ01000002.1"/>
</dbReference>
<evidence type="ECO:0000256" key="2">
    <source>
        <dbReference type="ARBA" id="ARBA00003120"/>
    </source>
</evidence>
<dbReference type="EMBL" id="SORZ01000002">
    <property type="protein sequence ID" value="TPW34080.1"/>
    <property type="molecule type" value="Genomic_DNA"/>
</dbReference>
<dbReference type="Pfam" id="PF00266">
    <property type="entry name" value="Aminotran_5"/>
    <property type="match status" value="1"/>
</dbReference>
<evidence type="ECO:0000256" key="5">
    <source>
        <dbReference type="ARBA" id="ARBA00022679"/>
    </source>
</evidence>